<dbReference type="PANTHER" id="PTHR34220">
    <property type="entry name" value="SENSOR HISTIDINE KINASE YPDA"/>
    <property type="match status" value="1"/>
</dbReference>
<dbReference type="InterPro" id="IPR010559">
    <property type="entry name" value="Sig_transdc_His_kin_internal"/>
</dbReference>
<keyword evidence="5 9" id="KW-0812">Transmembrane</keyword>
<dbReference type="EMBL" id="JBHTJZ010000033">
    <property type="protein sequence ID" value="MFD0961247.1"/>
    <property type="molecule type" value="Genomic_DNA"/>
</dbReference>
<keyword evidence="7 9" id="KW-1133">Transmembrane helix</keyword>
<protein>
    <submittedName>
        <fullName evidence="11">Sensor histidine kinase</fullName>
        <ecNumber evidence="11">2.7.13.3</ecNumber>
    </submittedName>
</protein>
<evidence type="ECO:0000313" key="11">
    <source>
        <dbReference type="EMBL" id="MFD0961247.1"/>
    </source>
</evidence>
<dbReference type="Gene3D" id="6.10.340.10">
    <property type="match status" value="1"/>
</dbReference>
<keyword evidence="4 11" id="KW-0808">Transferase</keyword>
<evidence type="ECO:0000256" key="7">
    <source>
        <dbReference type="ARBA" id="ARBA00022989"/>
    </source>
</evidence>
<proteinExistence type="predicted"/>
<dbReference type="InterPro" id="IPR033479">
    <property type="entry name" value="dCache_1"/>
</dbReference>
<dbReference type="Gene3D" id="3.30.565.10">
    <property type="entry name" value="Histidine kinase-like ATPase, C-terminal domain"/>
    <property type="match status" value="1"/>
</dbReference>
<dbReference type="SUPFAM" id="SSF55874">
    <property type="entry name" value="ATPase domain of HSP90 chaperone/DNA topoisomerase II/histidine kinase"/>
    <property type="match status" value="1"/>
</dbReference>
<feature type="transmembrane region" description="Helical" evidence="9">
    <location>
        <begin position="18"/>
        <end position="37"/>
    </location>
</feature>
<keyword evidence="3" id="KW-0597">Phosphoprotein</keyword>
<keyword evidence="2" id="KW-1003">Cell membrane</keyword>
<dbReference type="Pfam" id="PF06580">
    <property type="entry name" value="His_kinase"/>
    <property type="match status" value="1"/>
</dbReference>
<evidence type="ECO:0000259" key="10">
    <source>
        <dbReference type="PROSITE" id="PS50885"/>
    </source>
</evidence>
<evidence type="ECO:0000256" key="5">
    <source>
        <dbReference type="ARBA" id="ARBA00022692"/>
    </source>
</evidence>
<evidence type="ECO:0000256" key="8">
    <source>
        <dbReference type="ARBA" id="ARBA00023136"/>
    </source>
</evidence>
<sequence>MKSISIAFGRWNSIRNRIFFSILLFLIIPVLLTFYLLDRPLENVIEQKIGKAALDALNLVNFNVELFLEDMLKSSVDITINPQIIQLLKDPDALTPYEKLRLNDEVLYQPFSSYFTNSYVTVFDLQGNWLSTSYISQSLYEEYTQSEWYRDMIYKPYQHRWMFNDKKMLYSDREPIITLARTVTDLQTSRNIGMIAFSVAEQNIRPYLTGLEGNVFLVNREGIIVSSPSKHLIGEALPEGIDFGQLMAMRNGQSILESEDGKWIVNHDTIQLNGWKIVQVVSYDTVFKEIFDIRQTNIGIISLIFIVFTIITLSISYNISKPLKLLKKRMQELEDKQFYSAISVSGPQEISSLMETYNKMVKEIRGLLVQVKNEYEQKEEMRFRALQAQINPHFILNTLNNIKWMAYIRGNGDVGDMLSNLGGILEGSIGRGGTLIPLREEVDYIENYIGLMKLKYHDRLSLQIHIPEEYMDQEVIRLMLQPVIENSLIHGIEKIDSPGRIVITGNRDGDERFMLTVSDNGPGIDSDRLQELQKRLSSDSEEPPPERIGLKNVHDRIRMQYGRAYGISISVSTNRGTTVTIALPARAVERRLNHDE</sequence>
<evidence type="ECO:0000256" key="2">
    <source>
        <dbReference type="ARBA" id="ARBA00022475"/>
    </source>
</evidence>
<dbReference type="PROSITE" id="PS50885">
    <property type="entry name" value="HAMP"/>
    <property type="match status" value="1"/>
</dbReference>
<dbReference type="Pfam" id="PF02743">
    <property type="entry name" value="dCache_1"/>
    <property type="match status" value="1"/>
</dbReference>
<evidence type="ECO:0000256" key="9">
    <source>
        <dbReference type="SAM" id="Phobius"/>
    </source>
</evidence>
<dbReference type="SMART" id="SM00387">
    <property type="entry name" value="HATPase_c"/>
    <property type="match status" value="1"/>
</dbReference>
<dbReference type="InterPro" id="IPR003660">
    <property type="entry name" value="HAMP_dom"/>
</dbReference>
<accession>A0ABW3HUM0</accession>
<evidence type="ECO:0000256" key="3">
    <source>
        <dbReference type="ARBA" id="ARBA00022553"/>
    </source>
</evidence>
<keyword evidence="6 11" id="KW-0418">Kinase</keyword>
<dbReference type="Pfam" id="PF02518">
    <property type="entry name" value="HATPase_c"/>
    <property type="match status" value="1"/>
</dbReference>
<feature type="domain" description="HAMP" evidence="10">
    <location>
        <begin position="317"/>
        <end position="369"/>
    </location>
</feature>
<evidence type="ECO:0000256" key="4">
    <source>
        <dbReference type="ARBA" id="ARBA00022679"/>
    </source>
</evidence>
<dbReference type="SMART" id="SM00304">
    <property type="entry name" value="HAMP"/>
    <property type="match status" value="1"/>
</dbReference>
<dbReference type="Proteomes" id="UP001596989">
    <property type="component" value="Unassembled WGS sequence"/>
</dbReference>
<organism evidence="11 12">
    <name type="scientific">Paenibacillus chungangensis</name>
    <dbReference type="NCBI Taxonomy" id="696535"/>
    <lineage>
        <taxon>Bacteria</taxon>
        <taxon>Bacillati</taxon>
        <taxon>Bacillota</taxon>
        <taxon>Bacilli</taxon>
        <taxon>Bacillales</taxon>
        <taxon>Paenibacillaceae</taxon>
        <taxon>Paenibacillus</taxon>
    </lineage>
</organism>
<comment type="subcellular location">
    <subcellularLocation>
        <location evidence="1">Cell membrane</location>
        <topology evidence="1">Multi-pass membrane protein</topology>
    </subcellularLocation>
</comment>
<keyword evidence="8 9" id="KW-0472">Membrane</keyword>
<keyword evidence="12" id="KW-1185">Reference proteome</keyword>
<gene>
    <name evidence="11" type="ORF">ACFQ2I_18005</name>
</gene>
<dbReference type="InterPro" id="IPR036890">
    <property type="entry name" value="HATPase_C_sf"/>
</dbReference>
<evidence type="ECO:0000313" key="12">
    <source>
        <dbReference type="Proteomes" id="UP001596989"/>
    </source>
</evidence>
<dbReference type="GO" id="GO:0004673">
    <property type="term" value="F:protein histidine kinase activity"/>
    <property type="evidence" value="ECO:0007669"/>
    <property type="project" value="UniProtKB-EC"/>
</dbReference>
<dbReference type="InterPro" id="IPR050640">
    <property type="entry name" value="Bact_2-comp_sensor_kinase"/>
</dbReference>
<dbReference type="RefSeq" id="WP_377566614.1">
    <property type="nucleotide sequence ID" value="NZ_JBHTJZ010000033.1"/>
</dbReference>
<comment type="caution">
    <text evidence="11">The sequence shown here is derived from an EMBL/GenBank/DDBJ whole genome shotgun (WGS) entry which is preliminary data.</text>
</comment>
<reference evidence="12" key="1">
    <citation type="journal article" date="2019" name="Int. J. Syst. Evol. Microbiol.">
        <title>The Global Catalogue of Microorganisms (GCM) 10K type strain sequencing project: providing services to taxonomists for standard genome sequencing and annotation.</title>
        <authorList>
            <consortium name="The Broad Institute Genomics Platform"/>
            <consortium name="The Broad Institute Genome Sequencing Center for Infectious Disease"/>
            <person name="Wu L."/>
            <person name="Ma J."/>
        </authorList>
    </citation>
    <scope>NUCLEOTIDE SEQUENCE [LARGE SCALE GENOMIC DNA]</scope>
    <source>
        <strain evidence="12">CCUG 59129</strain>
    </source>
</reference>
<name>A0ABW3HUM0_9BACL</name>
<dbReference type="Pfam" id="PF00672">
    <property type="entry name" value="HAMP"/>
    <property type="match status" value="1"/>
</dbReference>
<evidence type="ECO:0000256" key="1">
    <source>
        <dbReference type="ARBA" id="ARBA00004651"/>
    </source>
</evidence>
<feature type="transmembrane region" description="Helical" evidence="9">
    <location>
        <begin position="298"/>
        <end position="320"/>
    </location>
</feature>
<dbReference type="CDD" id="cd06225">
    <property type="entry name" value="HAMP"/>
    <property type="match status" value="1"/>
</dbReference>
<dbReference type="EC" id="2.7.13.3" evidence="11"/>
<evidence type="ECO:0000256" key="6">
    <source>
        <dbReference type="ARBA" id="ARBA00022777"/>
    </source>
</evidence>
<dbReference type="PANTHER" id="PTHR34220:SF7">
    <property type="entry name" value="SENSOR HISTIDINE KINASE YPDA"/>
    <property type="match status" value="1"/>
</dbReference>
<dbReference type="InterPro" id="IPR003594">
    <property type="entry name" value="HATPase_dom"/>
</dbReference>